<accession>A0A6V7PVS4</accession>
<protein>
    <submittedName>
        <fullName evidence="2">Uncharacterized protein</fullName>
    </submittedName>
</protein>
<sequence>MDNNRKCKDNLNVRIDLMKMGIRKELRLIPIKQTKVLIQRYFCAFLALLASDIVEAALAATLWGRRVGRVPPPSLASFSTPRSAFSLSSAAVAGMRVSRSGLVGAKFATVEVEAKAAEEDTLPSSLSSRRAAEAVERVEEKKKRGSQRGLSGVGGE</sequence>
<organism evidence="2">
    <name type="scientific">Ananas comosus var. bracteatus</name>
    <name type="common">red pineapple</name>
    <dbReference type="NCBI Taxonomy" id="296719"/>
    <lineage>
        <taxon>Eukaryota</taxon>
        <taxon>Viridiplantae</taxon>
        <taxon>Streptophyta</taxon>
        <taxon>Embryophyta</taxon>
        <taxon>Tracheophyta</taxon>
        <taxon>Spermatophyta</taxon>
        <taxon>Magnoliopsida</taxon>
        <taxon>Liliopsida</taxon>
        <taxon>Poales</taxon>
        <taxon>Bromeliaceae</taxon>
        <taxon>Bromelioideae</taxon>
        <taxon>Ananas</taxon>
    </lineage>
</organism>
<name>A0A6V7PVS4_ANACO</name>
<gene>
    <name evidence="2" type="ORF">CB5_LOCUS18161</name>
</gene>
<dbReference type="EMBL" id="LR862152">
    <property type="protein sequence ID" value="CAD1834950.1"/>
    <property type="molecule type" value="Genomic_DNA"/>
</dbReference>
<reference evidence="2" key="1">
    <citation type="submission" date="2020-07" db="EMBL/GenBank/DDBJ databases">
        <authorList>
            <person name="Lin J."/>
        </authorList>
    </citation>
    <scope>NUCLEOTIDE SEQUENCE</scope>
</reference>
<feature type="region of interest" description="Disordered" evidence="1">
    <location>
        <begin position="119"/>
        <end position="156"/>
    </location>
</feature>
<evidence type="ECO:0000256" key="1">
    <source>
        <dbReference type="SAM" id="MobiDB-lite"/>
    </source>
</evidence>
<dbReference type="AlphaFoldDB" id="A0A6V7PVS4"/>
<feature type="compositionally biased region" description="Basic and acidic residues" evidence="1">
    <location>
        <begin position="130"/>
        <end position="142"/>
    </location>
</feature>
<proteinExistence type="predicted"/>
<evidence type="ECO:0000313" key="2">
    <source>
        <dbReference type="EMBL" id="CAD1834950.1"/>
    </source>
</evidence>